<dbReference type="PANTHER" id="PTHR44591">
    <property type="entry name" value="STRESS RESPONSE REGULATOR PROTEIN 1"/>
    <property type="match status" value="1"/>
</dbReference>
<dbReference type="InterPro" id="IPR036388">
    <property type="entry name" value="WH-like_DNA-bd_sf"/>
</dbReference>
<feature type="domain" description="HTH luxR-type" evidence="4">
    <location>
        <begin position="146"/>
        <end position="211"/>
    </location>
</feature>
<dbReference type="SUPFAM" id="SSF52172">
    <property type="entry name" value="CheY-like"/>
    <property type="match status" value="1"/>
</dbReference>
<dbReference type="InterPro" id="IPR050595">
    <property type="entry name" value="Bact_response_regulator"/>
</dbReference>
<evidence type="ECO:0000256" key="1">
    <source>
        <dbReference type="ARBA" id="ARBA00022553"/>
    </source>
</evidence>
<accession>A0A7C3ZJF6</accession>
<evidence type="ECO:0000259" key="4">
    <source>
        <dbReference type="PROSITE" id="PS50043"/>
    </source>
</evidence>
<dbReference type="GO" id="GO:0000160">
    <property type="term" value="P:phosphorelay signal transduction system"/>
    <property type="evidence" value="ECO:0007669"/>
    <property type="project" value="InterPro"/>
</dbReference>
<dbReference type="GO" id="GO:0006355">
    <property type="term" value="P:regulation of DNA-templated transcription"/>
    <property type="evidence" value="ECO:0007669"/>
    <property type="project" value="InterPro"/>
</dbReference>
<organism evidence="6">
    <name type="scientific">Planktothricoides sp. SpSt-374</name>
    <dbReference type="NCBI Taxonomy" id="2282167"/>
    <lineage>
        <taxon>Bacteria</taxon>
        <taxon>Bacillati</taxon>
        <taxon>Cyanobacteriota</taxon>
        <taxon>Cyanophyceae</taxon>
        <taxon>Oscillatoriophycideae</taxon>
        <taxon>Oscillatoriales</taxon>
        <taxon>Oscillatoriaceae</taxon>
        <taxon>Planktothricoides</taxon>
    </lineage>
</organism>
<dbReference type="Gene3D" id="1.10.10.10">
    <property type="entry name" value="Winged helix-like DNA-binding domain superfamily/Winged helix DNA-binding domain"/>
    <property type="match status" value="1"/>
</dbReference>
<keyword evidence="1 3" id="KW-0597">Phosphoprotein</keyword>
<dbReference type="EMBL" id="DSPX01000064">
    <property type="protein sequence ID" value="HGG00345.1"/>
    <property type="molecule type" value="Genomic_DNA"/>
</dbReference>
<dbReference type="InterPro" id="IPR016032">
    <property type="entry name" value="Sig_transdc_resp-reg_C-effctor"/>
</dbReference>
<sequence>MPLTILVVDDDAGIRLAVGDYLEFCGYSVLVAENGKEALASLKAYRPQLIVTDAVMPEMDGFELVKQIRQIPSMRLLPVIFLTAHAKTQERILGYQLGCDIYLPKPFELEELGAVIRNLLERSQLIQAEWHFAAPSVAPPSTTAPPIVPPISLSTRETEVLQLLAMGLSNGGIGDRLHLSPRTVEKYVSSLLRKTDTANRAHLVRFAIEHHLI</sequence>
<dbReference type="Pfam" id="PF00196">
    <property type="entry name" value="GerE"/>
    <property type="match status" value="1"/>
</dbReference>
<evidence type="ECO:0000256" key="3">
    <source>
        <dbReference type="PROSITE-ProRule" id="PRU00169"/>
    </source>
</evidence>
<keyword evidence="2" id="KW-0238">DNA-binding</keyword>
<dbReference type="SMART" id="SM00421">
    <property type="entry name" value="HTH_LUXR"/>
    <property type="match status" value="1"/>
</dbReference>
<dbReference type="CDD" id="cd06170">
    <property type="entry name" value="LuxR_C_like"/>
    <property type="match status" value="1"/>
</dbReference>
<dbReference type="Pfam" id="PF00072">
    <property type="entry name" value="Response_reg"/>
    <property type="match status" value="1"/>
</dbReference>
<feature type="modified residue" description="4-aspartylphosphate" evidence="3">
    <location>
        <position position="53"/>
    </location>
</feature>
<dbReference type="InterPro" id="IPR001789">
    <property type="entry name" value="Sig_transdc_resp-reg_receiver"/>
</dbReference>
<feature type="domain" description="Response regulatory" evidence="5">
    <location>
        <begin position="4"/>
        <end position="120"/>
    </location>
</feature>
<evidence type="ECO:0000259" key="5">
    <source>
        <dbReference type="PROSITE" id="PS50110"/>
    </source>
</evidence>
<gene>
    <name evidence="6" type="ORF">ENR15_06760</name>
</gene>
<dbReference type="PRINTS" id="PR00038">
    <property type="entry name" value="HTHLUXR"/>
</dbReference>
<dbReference type="GO" id="GO:0003677">
    <property type="term" value="F:DNA binding"/>
    <property type="evidence" value="ECO:0007669"/>
    <property type="project" value="UniProtKB-KW"/>
</dbReference>
<dbReference type="PANTHER" id="PTHR44591:SF3">
    <property type="entry name" value="RESPONSE REGULATORY DOMAIN-CONTAINING PROTEIN"/>
    <property type="match status" value="1"/>
</dbReference>
<protein>
    <submittedName>
        <fullName evidence="6">Response regulator transcription factor</fullName>
    </submittedName>
</protein>
<dbReference type="InterPro" id="IPR011006">
    <property type="entry name" value="CheY-like_superfamily"/>
</dbReference>
<reference evidence="6" key="1">
    <citation type="journal article" date="2020" name="mSystems">
        <title>Genome- and Community-Level Interaction Insights into Carbon Utilization and Element Cycling Functions of Hydrothermarchaeota in Hydrothermal Sediment.</title>
        <authorList>
            <person name="Zhou Z."/>
            <person name="Liu Y."/>
            <person name="Xu W."/>
            <person name="Pan J."/>
            <person name="Luo Z.H."/>
            <person name="Li M."/>
        </authorList>
    </citation>
    <scope>NUCLEOTIDE SEQUENCE [LARGE SCALE GENOMIC DNA]</scope>
    <source>
        <strain evidence="6">SpSt-374</strain>
    </source>
</reference>
<dbReference type="PROSITE" id="PS50043">
    <property type="entry name" value="HTH_LUXR_2"/>
    <property type="match status" value="1"/>
</dbReference>
<dbReference type="Gene3D" id="3.40.50.2300">
    <property type="match status" value="1"/>
</dbReference>
<dbReference type="SUPFAM" id="SSF46894">
    <property type="entry name" value="C-terminal effector domain of the bipartite response regulators"/>
    <property type="match status" value="1"/>
</dbReference>
<evidence type="ECO:0000313" key="6">
    <source>
        <dbReference type="EMBL" id="HGG00345.1"/>
    </source>
</evidence>
<comment type="caution">
    <text evidence="6">The sequence shown here is derived from an EMBL/GenBank/DDBJ whole genome shotgun (WGS) entry which is preliminary data.</text>
</comment>
<dbReference type="InterPro" id="IPR000792">
    <property type="entry name" value="Tscrpt_reg_LuxR_C"/>
</dbReference>
<dbReference type="PROSITE" id="PS00622">
    <property type="entry name" value="HTH_LUXR_1"/>
    <property type="match status" value="1"/>
</dbReference>
<name>A0A7C3ZJF6_9CYAN</name>
<dbReference type="PROSITE" id="PS50110">
    <property type="entry name" value="RESPONSE_REGULATORY"/>
    <property type="match status" value="1"/>
</dbReference>
<proteinExistence type="predicted"/>
<dbReference type="SMART" id="SM00448">
    <property type="entry name" value="REC"/>
    <property type="match status" value="1"/>
</dbReference>
<dbReference type="AlphaFoldDB" id="A0A7C3ZJF6"/>
<evidence type="ECO:0000256" key="2">
    <source>
        <dbReference type="ARBA" id="ARBA00023125"/>
    </source>
</evidence>